<comment type="caution">
    <text evidence="2">The sequence shown here is derived from an EMBL/GenBank/DDBJ whole genome shotgun (WGS) entry which is preliminary data.</text>
</comment>
<keyword evidence="1" id="KW-0472">Membrane</keyword>
<accession>A0A0F9VJM2</accession>
<dbReference type="AlphaFoldDB" id="A0A0F9VJM2"/>
<dbReference type="InterPro" id="IPR010865">
    <property type="entry name" value="DUF1499"/>
</dbReference>
<organism evidence="2">
    <name type="scientific">marine sediment metagenome</name>
    <dbReference type="NCBI Taxonomy" id="412755"/>
    <lineage>
        <taxon>unclassified sequences</taxon>
        <taxon>metagenomes</taxon>
        <taxon>ecological metagenomes</taxon>
    </lineage>
</organism>
<evidence type="ECO:0000256" key="1">
    <source>
        <dbReference type="SAM" id="Phobius"/>
    </source>
</evidence>
<proteinExistence type="predicted"/>
<gene>
    <name evidence="2" type="ORF">LCGC14_0075420</name>
</gene>
<feature type="transmembrane region" description="Helical" evidence="1">
    <location>
        <begin position="92"/>
        <end position="109"/>
    </location>
</feature>
<dbReference type="Pfam" id="PF07386">
    <property type="entry name" value="DUF1499"/>
    <property type="match status" value="1"/>
</dbReference>
<reference evidence="2" key="1">
    <citation type="journal article" date="2015" name="Nature">
        <title>Complex archaea that bridge the gap between prokaryotes and eukaryotes.</title>
        <authorList>
            <person name="Spang A."/>
            <person name="Saw J.H."/>
            <person name="Jorgensen S.L."/>
            <person name="Zaremba-Niedzwiedzka K."/>
            <person name="Martijn J."/>
            <person name="Lind A.E."/>
            <person name="van Eijk R."/>
            <person name="Schleper C."/>
            <person name="Guy L."/>
            <person name="Ettema T.J."/>
        </authorList>
    </citation>
    <scope>NUCLEOTIDE SEQUENCE</scope>
</reference>
<protein>
    <recommendedName>
        <fullName evidence="3">DUF1499 domain-containing protein</fullName>
    </recommendedName>
</protein>
<dbReference type="EMBL" id="LAZR01000019">
    <property type="protein sequence ID" value="KKO05271.1"/>
    <property type="molecule type" value="Genomic_DNA"/>
</dbReference>
<keyword evidence="1" id="KW-0812">Transmembrane</keyword>
<keyword evidence="1" id="KW-1133">Transmembrane helix</keyword>
<feature type="transmembrane region" description="Helical" evidence="1">
    <location>
        <begin position="62"/>
        <end position="80"/>
    </location>
</feature>
<feature type="transmembrane region" description="Helical" evidence="1">
    <location>
        <begin position="16"/>
        <end position="42"/>
    </location>
</feature>
<name>A0A0F9VJM2_9ZZZZ</name>
<evidence type="ECO:0008006" key="3">
    <source>
        <dbReference type="Google" id="ProtNLM"/>
    </source>
</evidence>
<evidence type="ECO:0000313" key="2">
    <source>
        <dbReference type="EMBL" id="KKO05271.1"/>
    </source>
</evidence>
<sequence>MNNNNLGTSQRSTPPLLLILTALAALTGLGLALFALIAPVGVWTGWWDFRQGFSILRSAQPFVLWITLGCAAITAIVLVVGRQRAAAGTTRLAGVAALATIAAGIAWYVPQSYLPGEGVNIPPIHDISTDIAEPPQFVDVLPLRGDSSNPTVYGTGNPNMTPEEHAERQREAYPDLTTRTYDEPASAVFERALAAVDMLGWELVAQDASEGRIEATDTTFWFRFKDDVVIRIEPTAAGTVVDARSTSRVGLSDVGKNAERLRAFFNEL</sequence>